<organism evidence="3 4">
    <name type="scientific">Recurvomyces mirabilis</name>
    <dbReference type="NCBI Taxonomy" id="574656"/>
    <lineage>
        <taxon>Eukaryota</taxon>
        <taxon>Fungi</taxon>
        <taxon>Dikarya</taxon>
        <taxon>Ascomycota</taxon>
        <taxon>Pezizomycotina</taxon>
        <taxon>Dothideomycetes</taxon>
        <taxon>Dothideomycetidae</taxon>
        <taxon>Mycosphaerellales</taxon>
        <taxon>Teratosphaeriaceae</taxon>
        <taxon>Recurvomyces</taxon>
    </lineage>
</organism>
<dbReference type="Pfam" id="PF22980">
    <property type="entry name" value="Myb_DNA-bind_8"/>
    <property type="match status" value="1"/>
</dbReference>
<keyword evidence="4" id="KW-1185">Reference proteome</keyword>
<feature type="domain" description="Myb-like DNA-binding" evidence="2">
    <location>
        <begin position="5"/>
        <end position="49"/>
    </location>
</feature>
<dbReference type="EMBL" id="JAUTXT010000010">
    <property type="protein sequence ID" value="KAK3676521.1"/>
    <property type="molecule type" value="Genomic_DNA"/>
</dbReference>
<accession>A0AAE0WR80</accession>
<reference evidence="3" key="1">
    <citation type="submission" date="2023-07" db="EMBL/GenBank/DDBJ databases">
        <title>Black Yeasts Isolated from many extreme environments.</title>
        <authorList>
            <person name="Coleine C."/>
            <person name="Stajich J.E."/>
            <person name="Selbmann L."/>
        </authorList>
    </citation>
    <scope>NUCLEOTIDE SEQUENCE</scope>
    <source>
        <strain evidence="3">CCFEE 5485</strain>
    </source>
</reference>
<evidence type="ECO:0000313" key="3">
    <source>
        <dbReference type="EMBL" id="KAK3676521.1"/>
    </source>
</evidence>
<gene>
    <name evidence="3" type="ORF">LTR78_003797</name>
</gene>
<evidence type="ECO:0000313" key="4">
    <source>
        <dbReference type="Proteomes" id="UP001274830"/>
    </source>
</evidence>
<feature type="region of interest" description="Disordered" evidence="1">
    <location>
        <begin position="55"/>
        <end position="122"/>
    </location>
</feature>
<proteinExistence type="predicted"/>
<comment type="caution">
    <text evidence="3">The sequence shown here is derived from an EMBL/GenBank/DDBJ whole genome shotgun (WGS) entry which is preliminary data.</text>
</comment>
<evidence type="ECO:0000259" key="2">
    <source>
        <dbReference type="Pfam" id="PF22980"/>
    </source>
</evidence>
<dbReference type="Proteomes" id="UP001274830">
    <property type="component" value="Unassembled WGS sequence"/>
</dbReference>
<evidence type="ECO:0000256" key="1">
    <source>
        <dbReference type="SAM" id="MobiDB-lite"/>
    </source>
</evidence>
<dbReference type="InterPro" id="IPR054505">
    <property type="entry name" value="Myb_DNA-bind_8"/>
</dbReference>
<name>A0AAE0WR80_9PEZI</name>
<protein>
    <recommendedName>
        <fullName evidence="2">Myb-like DNA-binding domain-containing protein</fullName>
    </recommendedName>
</protein>
<feature type="compositionally biased region" description="Basic and acidic residues" evidence="1">
    <location>
        <begin position="102"/>
        <end position="114"/>
    </location>
</feature>
<sequence>MSYTNEHFLFCVLDHTVSGKTDWKAVGDVFGIKVGAASMRFWRLKTKFGDYASAAAASPAKASGQQTPRKEIKSPSTKFTPSKKRKTQDDVDDEEMAASHSRVKEVKAEAAAKEESEDDGWA</sequence>
<dbReference type="AlphaFoldDB" id="A0AAE0WR80"/>